<gene>
    <name evidence="1" type="ORF">HanXRQr2_Chr10g0465591</name>
</gene>
<evidence type="ECO:0000313" key="1">
    <source>
        <dbReference type="EMBL" id="KAF5788584.1"/>
    </source>
</evidence>
<dbReference type="Gramene" id="mRNA:HanXRQr2_Chr10g0465591">
    <property type="protein sequence ID" value="CDS:HanXRQr2_Chr10g0465591.1"/>
    <property type="gene ID" value="HanXRQr2_Chr10g0465591"/>
</dbReference>
<accession>A0A9K3N6E7</accession>
<comment type="caution">
    <text evidence="1">The sequence shown here is derived from an EMBL/GenBank/DDBJ whole genome shotgun (WGS) entry which is preliminary data.</text>
</comment>
<evidence type="ECO:0000313" key="2">
    <source>
        <dbReference type="Proteomes" id="UP000215914"/>
    </source>
</evidence>
<organism evidence="1 2">
    <name type="scientific">Helianthus annuus</name>
    <name type="common">Common sunflower</name>
    <dbReference type="NCBI Taxonomy" id="4232"/>
    <lineage>
        <taxon>Eukaryota</taxon>
        <taxon>Viridiplantae</taxon>
        <taxon>Streptophyta</taxon>
        <taxon>Embryophyta</taxon>
        <taxon>Tracheophyta</taxon>
        <taxon>Spermatophyta</taxon>
        <taxon>Magnoliopsida</taxon>
        <taxon>eudicotyledons</taxon>
        <taxon>Gunneridae</taxon>
        <taxon>Pentapetalae</taxon>
        <taxon>asterids</taxon>
        <taxon>campanulids</taxon>
        <taxon>Asterales</taxon>
        <taxon>Asteraceae</taxon>
        <taxon>Asteroideae</taxon>
        <taxon>Heliantheae alliance</taxon>
        <taxon>Heliantheae</taxon>
        <taxon>Helianthus</taxon>
    </lineage>
</organism>
<dbReference type="Proteomes" id="UP000215914">
    <property type="component" value="Unassembled WGS sequence"/>
</dbReference>
<reference evidence="1" key="2">
    <citation type="submission" date="2020-06" db="EMBL/GenBank/DDBJ databases">
        <title>Helianthus annuus Genome sequencing and assembly Release 2.</title>
        <authorList>
            <person name="Gouzy J."/>
            <person name="Langlade N."/>
            <person name="Munos S."/>
        </authorList>
    </citation>
    <scope>NUCLEOTIDE SEQUENCE</scope>
    <source>
        <tissue evidence="1">Leaves</tissue>
    </source>
</reference>
<proteinExistence type="predicted"/>
<sequence length="59" mass="6117">MKRPAAISTANSVTNGKKLYSEAPSLSSACIGLTHLHGVPGGVVVNGSMHVIDKQSENR</sequence>
<protein>
    <submittedName>
        <fullName evidence="1">Uncharacterized protein</fullName>
    </submittedName>
</protein>
<keyword evidence="2" id="KW-1185">Reference proteome</keyword>
<name>A0A9K3N6E7_HELAN</name>
<dbReference type="AlphaFoldDB" id="A0A9K3N6E7"/>
<dbReference type="EMBL" id="MNCJ02000325">
    <property type="protein sequence ID" value="KAF5788584.1"/>
    <property type="molecule type" value="Genomic_DNA"/>
</dbReference>
<reference evidence="1" key="1">
    <citation type="journal article" date="2017" name="Nature">
        <title>The sunflower genome provides insights into oil metabolism, flowering and Asterid evolution.</title>
        <authorList>
            <person name="Badouin H."/>
            <person name="Gouzy J."/>
            <person name="Grassa C.J."/>
            <person name="Murat F."/>
            <person name="Staton S.E."/>
            <person name="Cottret L."/>
            <person name="Lelandais-Briere C."/>
            <person name="Owens G.L."/>
            <person name="Carrere S."/>
            <person name="Mayjonade B."/>
            <person name="Legrand L."/>
            <person name="Gill N."/>
            <person name="Kane N.C."/>
            <person name="Bowers J.E."/>
            <person name="Hubner S."/>
            <person name="Bellec A."/>
            <person name="Berard A."/>
            <person name="Berges H."/>
            <person name="Blanchet N."/>
            <person name="Boniface M.C."/>
            <person name="Brunel D."/>
            <person name="Catrice O."/>
            <person name="Chaidir N."/>
            <person name="Claudel C."/>
            <person name="Donnadieu C."/>
            <person name="Faraut T."/>
            <person name="Fievet G."/>
            <person name="Helmstetter N."/>
            <person name="King M."/>
            <person name="Knapp S.J."/>
            <person name="Lai Z."/>
            <person name="Le Paslier M.C."/>
            <person name="Lippi Y."/>
            <person name="Lorenzon L."/>
            <person name="Mandel J.R."/>
            <person name="Marage G."/>
            <person name="Marchand G."/>
            <person name="Marquand E."/>
            <person name="Bret-Mestries E."/>
            <person name="Morien E."/>
            <person name="Nambeesan S."/>
            <person name="Nguyen T."/>
            <person name="Pegot-Espagnet P."/>
            <person name="Pouilly N."/>
            <person name="Raftis F."/>
            <person name="Sallet E."/>
            <person name="Schiex T."/>
            <person name="Thomas J."/>
            <person name="Vandecasteele C."/>
            <person name="Vares D."/>
            <person name="Vear F."/>
            <person name="Vautrin S."/>
            <person name="Crespi M."/>
            <person name="Mangin B."/>
            <person name="Burke J.M."/>
            <person name="Salse J."/>
            <person name="Munos S."/>
            <person name="Vincourt P."/>
            <person name="Rieseberg L.H."/>
            <person name="Langlade N.B."/>
        </authorList>
    </citation>
    <scope>NUCLEOTIDE SEQUENCE</scope>
    <source>
        <tissue evidence="1">Leaves</tissue>
    </source>
</reference>